<keyword evidence="3" id="KW-1185">Reference proteome</keyword>
<dbReference type="EMBL" id="MDKC01000002">
    <property type="protein sequence ID" value="ODG93546.1"/>
    <property type="molecule type" value="Genomic_DNA"/>
</dbReference>
<proteinExistence type="predicted"/>
<evidence type="ECO:0000256" key="1">
    <source>
        <dbReference type="SAM" id="Phobius"/>
    </source>
</evidence>
<accession>A0ABX2ZUX5</accession>
<dbReference type="Proteomes" id="UP000094580">
    <property type="component" value="Unassembled WGS sequence"/>
</dbReference>
<feature type="transmembrane region" description="Helical" evidence="1">
    <location>
        <begin position="6"/>
        <end position="28"/>
    </location>
</feature>
<evidence type="ECO:0000313" key="3">
    <source>
        <dbReference type="Proteomes" id="UP000094580"/>
    </source>
</evidence>
<evidence type="ECO:0000313" key="2">
    <source>
        <dbReference type="EMBL" id="ODG93546.1"/>
    </source>
</evidence>
<gene>
    <name evidence="2" type="ORF">BED47_04490</name>
</gene>
<protein>
    <submittedName>
        <fullName evidence="2">Uncharacterized protein</fullName>
    </submittedName>
</protein>
<keyword evidence="1" id="KW-1133">Transmembrane helix</keyword>
<sequence length="77" mass="9194">MVETFIFGFYGIQILFLIICLLLGYFIYDKRFNRNHGNQIPEGFQRTSEVNIDPVTGEKTRVYYNPDTGERFYKKEK</sequence>
<organism evidence="2 3">
    <name type="scientific">Gottfriedia luciferensis</name>
    <dbReference type="NCBI Taxonomy" id="178774"/>
    <lineage>
        <taxon>Bacteria</taxon>
        <taxon>Bacillati</taxon>
        <taxon>Bacillota</taxon>
        <taxon>Bacilli</taxon>
        <taxon>Bacillales</taxon>
        <taxon>Bacillaceae</taxon>
        <taxon>Gottfriedia</taxon>
    </lineage>
</organism>
<keyword evidence="1" id="KW-0812">Transmembrane</keyword>
<reference evidence="2 3" key="1">
    <citation type="submission" date="2016-07" db="EMBL/GenBank/DDBJ databases">
        <authorList>
            <person name="Townsley L."/>
            <person name="Shank E.A."/>
        </authorList>
    </citation>
    <scope>NUCLEOTIDE SEQUENCE [LARGE SCALE GENOMIC DNA]</scope>
    <source>
        <strain evidence="2 3">CH01</strain>
    </source>
</reference>
<keyword evidence="1" id="KW-0472">Membrane</keyword>
<name>A0ABX2ZUX5_9BACI</name>
<comment type="caution">
    <text evidence="2">The sequence shown here is derived from an EMBL/GenBank/DDBJ whole genome shotgun (WGS) entry which is preliminary data.</text>
</comment>